<dbReference type="PANTHER" id="PTHR21716">
    <property type="entry name" value="TRANSMEMBRANE PROTEIN"/>
    <property type="match status" value="1"/>
</dbReference>
<evidence type="ECO:0000256" key="3">
    <source>
        <dbReference type="ARBA" id="ARBA00022692"/>
    </source>
</evidence>
<gene>
    <name evidence="8" type="ORF">C8E99_1990</name>
</gene>
<evidence type="ECO:0000256" key="2">
    <source>
        <dbReference type="ARBA" id="ARBA00009773"/>
    </source>
</evidence>
<name>A0A3D9LGD3_9MICC</name>
<feature type="region of interest" description="Disordered" evidence="6">
    <location>
        <begin position="390"/>
        <end position="463"/>
    </location>
</feature>
<sequence length="463" mass="48215">MSGARRRLSDVDTADASGMTPETRSLRVWPRFLVIVLCLAGLVITLQFVQGLQTIIGPVFLGLNLVIIAYPLQAWLIKRGVHRFIGASVTVLVVVVVLLVFMALILWSASELVMALPEYGEQFNEIYNSMITWIGSFGVTPDMMIEQLAGLNMSTVVSTATGIVTALLSNVTAMLGLLATVIMAVFFLAMDSVAVDRRMALLNTAKYELGAALTAFAYGVRRYWVVTTLFGLIVAGLDIVALAIIGVPMIWVWGVLSFLTNYIPNIGFIIGMIPPALLGLVEGGWGAFFAVVAAYSVLNFVIQSIIQPKFTGDAVGVIPTVSFLSLLFWAWILGPLGAILALPATLLLKAIMIDADPQSRWINSFIASDLKGMESRHRKARIATAAPANAGGAAGAVGGLDDSTSTGGSGSGSGGAGGDGAAAGQPGDSGDGAAVAFGSDRRAGATSDAGTAAGTPVRTAEDG</sequence>
<evidence type="ECO:0000256" key="5">
    <source>
        <dbReference type="ARBA" id="ARBA00023136"/>
    </source>
</evidence>
<evidence type="ECO:0000256" key="4">
    <source>
        <dbReference type="ARBA" id="ARBA00022989"/>
    </source>
</evidence>
<evidence type="ECO:0000313" key="9">
    <source>
        <dbReference type="Proteomes" id="UP000256727"/>
    </source>
</evidence>
<protein>
    <submittedName>
        <fullName evidence="8">Putative PurR-regulated permease PerM</fullName>
    </submittedName>
</protein>
<dbReference type="InterPro" id="IPR002549">
    <property type="entry name" value="AI-2E-like"/>
</dbReference>
<proteinExistence type="inferred from homology"/>
<feature type="transmembrane region" description="Helical" evidence="7">
    <location>
        <begin position="163"/>
        <end position="189"/>
    </location>
</feature>
<feature type="transmembrane region" description="Helical" evidence="7">
    <location>
        <begin position="28"/>
        <end position="49"/>
    </location>
</feature>
<dbReference type="Proteomes" id="UP000256727">
    <property type="component" value="Unassembled WGS sequence"/>
</dbReference>
<dbReference type="GO" id="GO:0016020">
    <property type="term" value="C:membrane"/>
    <property type="evidence" value="ECO:0007669"/>
    <property type="project" value="UniProtKB-SubCell"/>
</dbReference>
<feature type="compositionally biased region" description="Low complexity" evidence="6">
    <location>
        <begin position="444"/>
        <end position="455"/>
    </location>
</feature>
<feature type="transmembrane region" description="Helical" evidence="7">
    <location>
        <begin position="251"/>
        <end position="273"/>
    </location>
</feature>
<dbReference type="GO" id="GO:0055085">
    <property type="term" value="P:transmembrane transport"/>
    <property type="evidence" value="ECO:0007669"/>
    <property type="project" value="TreeGrafter"/>
</dbReference>
<evidence type="ECO:0000256" key="7">
    <source>
        <dbReference type="SAM" id="Phobius"/>
    </source>
</evidence>
<feature type="compositionally biased region" description="Gly residues" evidence="6">
    <location>
        <begin position="407"/>
        <end position="421"/>
    </location>
</feature>
<evidence type="ECO:0000256" key="1">
    <source>
        <dbReference type="ARBA" id="ARBA00004141"/>
    </source>
</evidence>
<evidence type="ECO:0000256" key="6">
    <source>
        <dbReference type="SAM" id="MobiDB-lite"/>
    </source>
</evidence>
<keyword evidence="9" id="KW-1185">Reference proteome</keyword>
<dbReference type="PANTHER" id="PTHR21716:SF64">
    <property type="entry name" value="AI-2 TRANSPORT PROTEIN TQSA"/>
    <property type="match status" value="1"/>
</dbReference>
<feature type="transmembrane region" description="Helical" evidence="7">
    <location>
        <begin position="326"/>
        <end position="348"/>
    </location>
</feature>
<evidence type="ECO:0000313" key="8">
    <source>
        <dbReference type="EMBL" id="REE04163.1"/>
    </source>
</evidence>
<feature type="compositionally biased region" description="Low complexity" evidence="6">
    <location>
        <begin position="422"/>
        <end position="434"/>
    </location>
</feature>
<keyword evidence="5 7" id="KW-0472">Membrane</keyword>
<feature type="transmembrane region" description="Helical" evidence="7">
    <location>
        <begin position="223"/>
        <end position="245"/>
    </location>
</feature>
<dbReference type="AlphaFoldDB" id="A0A3D9LGD3"/>
<feature type="transmembrane region" description="Helical" evidence="7">
    <location>
        <begin position="84"/>
        <end position="107"/>
    </location>
</feature>
<feature type="transmembrane region" description="Helical" evidence="7">
    <location>
        <begin position="285"/>
        <end position="306"/>
    </location>
</feature>
<dbReference type="EMBL" id="QREH01000001">
    <property type="protein sequence ID" value="REE04163.1"/>
    <property type="molecule type" value="Genomic_DNA"/>
</dbReference>
<keyword evidence="4 7" id="KW-1133">Transmembrane helix</keyword>
<keyword evidence="3 7" id="KW-0812">Transmembrane</keyword>
<reference evidence="8 9" key="1">
    <citation type="submission" date="2018-07" db="EMBL/GenBank/DDBJ databases">
        <title>Sequencing the genomes of 1000 actinobacteria strains.</title>
        <authorList>
            <person name="Klenk H.-P."/>
        </authorList>
    </citation>
    <scope>NUCLEOTIDE SEQUENCE [LARGE SCALE GENOMIC DNA]</scope>
    <source>
        <strain evidence="8 9">DSM 14442</strain>
    </source>
</reference>
<comment type="similarity">
    <text evidence="2">Belongs to the autoinducer-2 exporter (AI-2E) (TC 2.A.86) family.</text>
</comment>
<feature type="transmembrane region" description="Helical" evidence="7">
    <location>
        <begin position="55"/>
        <end position="72"/>
    </location>
</feature>
<organism evidence="8 9">
    <name type="scientific">Citricoccus muralis</name>
    <dbReference type="NCBI Taxonomy" id="169134"/>
    <lineage>
        <taxon>Bacteria</taxon>
        <taxon>Bacillati</taxon>
        <taxon>Actinomycetota</taxon>
        <taxon>Actinomycetes</taxon>
        <taxon>Micrococcales</taxon>
        <taxon>Micrococcaceae</taxon>
        <taxon>Citricoccus</taxon>
    </lineage>
</organism>
<comment type="subcellular location">
    <subcellularLocation>
        <location evidence="1">Membrane</location>
        <topology evidence="1">Multi-pass membrane protein</topology>
    </subcellularLocation>
</comment>
<comment type="caution">
    <text evidence="8">The sequence shown here is derived from an EMBL/GenBank/DDBJ whole genome shotgun (WGS) entry which is preliminary data.</text>
</comment>
<dbReference type="Pfam" id="PF01594">
    <property type="entry name" value="AI-2E_transport"/>
    <property type="match status" value="1"/>
</dbReference>
<accession>A0A3D9LGD3</accession>